<dbReference type="GO" id="GO:0008289">
    <property type="term" value="F:lipid binding"/>
    <property type="evidence" value="ECO:0007669"/>
    <property type="project" value="UniProtKB-KW"/>
</dbReference>
<dbReference type="SUPFAM" id="SSF47699">
    <property type="entry name" value="Bifunctional inhibitor/lipid-transfer protein/seed storage 2S albumin"/>
    <property type="match status" value="1"/>
</dbReference>
<protein>
    <recommendedName>
        <fullName evidence="1">Non-specific lipid-transfer protein</fullName>
    </recommendedName>
</protein>
<evidence type="ECO:0000256" key="1">
    <source>
        <dbReference type="RuleBase" id="RU000628"/>
    </source>
</evidence>
<dbReference type="GO" id="GO:0006869">
    <property type="term" value="P:lipid transport"/>
    <property type="evidence" value="ECO:0007669"/>
    <property type="project" value="InterPro"/>
</dbReference>
<name>F8SUH5_WOLAR</name>
<dbReference type="InterPro" id="IPR036312">
    <property type="entry name" value="Bifun_inhib/LTP/seed_sf"/>
</dbReference>
<dbReference type="AlphaFoldDB" id="F8SUH5"/>
<sequence>MAGKGGLVLLAVVLVSLSLAAPSKAITCQEVAGSVLGCVPYVRSGGAVKPPAPCCNGIRALNSKAVSTLDRQTACRCLKSLAGVLGRSMNLGAVSSLPSACGVSVPYPINPSTDCSRIR</sequence>
<evidence type="ECO:0000256" key="2">
    <source>
        <dbReference type="SAM" id="SignalP"/>
    </source>
</evidence>
<feature type="domain" description="Bifunctional inhibitor/plant lipid transfer protein/seed storage helical" evidence="3">
    <location>
        <begin position="28"/>
        <end position="115"/>
    </location>
</feature>
<dbReference type="CDD" id="cd01960">
    <property type="entry name" value="nsLTP1"/>
    <property type="match status" value="1"/>
</dbReference>
<dbReference type="InterPro" id="IPR016140">
    <property type="entry name" value="Bifunc_inhib/LTP/seed_store"/>
</dbReference>
<feature type="chain" id="PRO_5003384319" description="Non-specific lipid-transfer protein" evidence="2">
    <location>
        <begin position="26"/>
        <end position="119"/>
    </location>
</feature>
<accession>F8SUH5</accession>
<organism evidence="4">
    <name type="scientific">Wolffia arrhiza</name>
    <name type="common">Rootless water-meal</name>
    <name type="synonym">Lemna arrhiza</name>
    <dbReference type="NCBI Taxonomy" id="161111"/>
    <lineage>
        <taxon>Eukaryota</taxon>
        <taxon>Viridiplantae</taxon>
        <taxon>Streptophyta</taxon>
        <taxon>Embryophyta</taxon>
        <taxon>Tracheophyta</taxon>
        <taxon>Spermatophyta</taxon>
        <taxon>Magnoliopsida</taxon>
        <taxon>Liliopsida</taxon>
        <taxon>Araceae</taxon>
        <taxon>Lemnoideae</taxon>
        <taxon>Wolffia</taxon>
    </lineage>
</organism>
<keyword evidence="2" id="KW-0732">Signal</keyword>
<keyword evidence="1" id="KW-0446">Lipid-binding</keyword>
<comment type="similarity">
    <text evidence="1">Belongs to the plant LTP family.</text>
</comment>
<reference evidence="4" key="1">
    <citation type="submission" date="2010-12" db="EMBL/GenBank/DDBJ databases">
        <authorList>
            <person name="Patel S."/>
            <person name="Jones J."/>
            <person name="Mead J."/>
        </authorList>
    </citation>
    <scope>NUCLEOTIDE SEQUENCE</scope>
</reference>
<dbReference type="EMBL" id="HQ684709">
    <property type="protein sequence ID" value="AEI83502.1"/>
    <property type="molecule type" value="mRNA"/>
</dbReference>
<dbReference type="SMART" id="SM00499">
    <property type="entry name" value="AAI"/>
    <property type="match status" value="1"/>
</dbReference>
<comment type="function">
    <text evidence="1">Plant non-specific lipid-transfer proteins transfer phospholipids as well as galactolipids across membranes. May play a role in wax or cutin deposition in the cell walls of expanding epidermal cells and certain secretory tissues.</text>
</comment>
<keyword evidence="1" id="KW-0813">Transport</keyword>
<dbReference type="PRINTS" id="PR00382">
    <property type="entry name" value="LIPIDTRNSFER"/>
</dbReference>
<dbReference type="Gene3D" id="1.10.110.10">
    <property type="entry name" value="Plant lipid-transfer and hydrophobic proteins"/>
    <property type="match status" value="1"/>
</dbReference>
<feature type="signal peptide" evidence="2">
    <location>
        <begin position="1"/>
        <end position="25"/>
    </location>
</feature>
<dbReference type="Pfam" id="PF00234">
    <property type="entry name" value="Tryp_alpha_amyl"/>
    <property type="match status" value="1"/>
</dbReference>
<proteinExistence type="evidence at transcript level"/>
<evidence type="ECO:0000259" key="3">
    <source>
        <dbReference type="SMART" id="SM00499"/>
    </source>
</evidence>
<dbReference type="InterPro" id="IPR000528">
    <property type="entry name" value="Plant_nsLTP"/>
</dbReference>
<evidence type="ECO:0000313" key="4">
    <source>
        <dbReference type="EMBL" id="AEI83502.1"/>
    </source>
</evidence>
<dbReference type="PANTHER" id="PTHR33076">
    <property type="entry name" value="NON-SPECIFIC LIPID-TRANSFER PROTEIN 2-RELATED"/>
    <property type="match status" value="1"/>
</dbReference>